<reference evidence="1" key="1">
    <citation type="submission" date="2015-12" db="EMBL/GenBank/DDBJ databases">
        <title>Gene expression during late stages of embryo sac development: a critical building block for successful pollen-pistil interactions.</title>
        <authorList>
            <person name="Liu Y."/>
            <person name="Joly V."/>
            <person name="Sabar M."/>
            <person name="Matton D.P."/>
        </authorList>
    </citation>
    <scope>NUCLEOTIDE SEQUENCE</scope>
</reference>
<dbReference type="AlphaFoldDB" id="A0A0V0HNU3"/>
<evidence type="ECO:0000313" key="1">
    <source>
        <dbReference type="EMBL" id="JAP21811.1"/>
    </source>
</evidence>
<name>A0A0V0HNU3_SOLCH</name>
<accession>A0A0V0HNU3</accession>
<dbReference type="EMBL" id="GEDG01017276">
    <property type="protein sequence ID" value="JAP21811.1"/>
    <property type="molecule type" value="Transcribed_RNA"/>
</dbReference>
<organism evidence="1">
    <name type="scientific">Solanum chacoense</name>
    <name type="common">Chaco potato</name>
    <dbReference type="NCBI Taxonomy" id="4108"/>
    <lineage>
        <taxon>Eukaryota</taxon>
        <taxon>Viridiplantae</taxon>
        <taxon>Streptophyta</taxon>
        <taxon>Embryophyta</taxon>
        <taxon>Tracheophyta</taxon>
        <taxon>Spermatophyta</taxon>
        <taxon>Magnoliopsida</taxon>
        <taxon>eudicotyledons</taxon>
        <taxon>Gunneridae</taxon>
        <taxon>Pentapetalae</taxon>
        <taxon>asterids</taxon>
        <taxon>lamiids</taxon>
        <taxon>Solanales</taxon>
        <taxon>Solanaceae</taxon>
        <taxon>Solanoideae</taxon>
        <taxon>Solaneae</taxon>
        <taxon>Solanum</taxon>
    </lineage>
</organism>
<proteinExistence type="predicted"/>
<sequence>MRGRCGRRSETENLASFALIYSAIVLSRLESLLFNSPTTKISFLLTVAPSTPFRSHFIFFLFDEPDLPMI</sequence>
<protein>
    <submittedName>
        <fullName evidence="1">Putative ovule protein</fullName>
    </submittedName>
</protein>